<dbReference type="Proteomes" id="UP000004713">
    <property type="component" value="Unassembled WGS sequence"/>
</dbReference>
<comment type="caution">
    <text evidence="1">The sequence shown here is derived from an EMBL/GenBank/DDBJ whole genome shotgun (WGS) entry which is preliminary data.</text>
</comment>
<dbReference type="AlphaFoldDB" id="B0NPP8"/>
<sequence length="47" mass="5577">MKNISNISFNKIHYYADLQFNILYCNRSITEITNVLTSISYIYNLKV</sequence>
<reference evidence="1 2" key="2">
    <citation type="submission" date="2007-11" db="EMBL/GenBank/DDBJ databases">
        <authorList>
            <person name="Fulton L."/>
            <person name="Clifton S."/>
            <person name="Fulton B."/>
            <person name="Xu J."/>
            <person name="Minx P."/>
            <person name="Pepin K.H."/>
            <person name="Johnson M."/>
            <person name="Thiruvilangam P."/>
            <person name="Bhonagiri V."/>
            <person name="Nash W.E."/>
            <person name="Mardis E.R."/>
            <person name="Wilson R.K."/>
        </authorList>
    </citation>
    <scope>NUCLEOTIDE SEQUENCE [LARGE SCALE GENOMIC DNA]</scope>
    <source>
        <strain evidence="1 2">ATCC 43183</strain>
    </source>
</reference>
<dbReference type="EMBL" id="ABFZ02000018">
    <property type="protein sequence ID" value="EDS16012.1"/>
    <property type="molecule type" value="Genomic_DNA"/>
</dbReference>
<accession>B0NPP8</accession>
<organism evidence="1 2">
    <name type="scientific">Bacteroides stercoris ATCC 43183</name>
    <dbReference type="NCBI Taxonomy" id="449673"/>
    <lineage>
        <taxon>Bacteria</taxon>
        <taxon>Pseudomonadati</taxon>
        <taxon>Bacteroidota</taxon>
        <taxon>Bacteroidia</taxon>
        <taxon>Bacteroidales</taxon>
        <taxon>Bacteroidaceae</taxon>
        <taxon>Bacteroides</taxon>
    </lineage>
</organism>
<gene>
    <name evidence="1" type="ORF">BACSTE_01460</name>
</gene>
<proteinExistence type="predicted"/>
<reference evidence="1 2" key="1">
    <citation type="submission" date="2007-11" db="EMBL/GenBank/DDBJ databases">
        <title>Draft genome sequence of Bacteroides stercoris(ATCC 43183).</title>
        <authorList>
            <person name="Sudarsanam P."/>
            <person name="Ley R."/>
            <person name="Guruge J."/>
            <person name="Turnbaugh P.J."/>
            <person name="Mahowald M."/>
            <person name="Liep D."/>
            <person name="Gordon J."/>
        </authorList>
    </citation>
    <scope>NUCLEOTIDE SEQUENCE [LARGE SCALE GENOMIC DNA]</scope>
    <source>
        <strain evidence="1 2">ATCC 43183</strain>
    </source>
</reference>
<evidence type="ECO:0000313" key="2">
    <source>
        <dbReference type="Proteomes" id="UP000004713"/>
    </source>
</evidence>
<protein>
    <submittedName>
        <fullName evidence="1">Uncharacterized protein</fullName>
    </submittedName>
</protein>
<name>B0NPP8_BACSE</name>
<evidence type="ECO:0000313" key="1">
    <source>
        <dbReference type="EMBL" id="EDS16012.1"/>
    </source>
</evidence>
<dbReference type="HOGENOM" id="CLU_3164855_0_0_10"/>